<comment type="subcellular location">
    <subcellularLocation>
        <location evidence="8">Cytoplasm</location>
    </subcellularLocation>
</comment>
<keyword evidence="2 8" id="KW-0808">Transferase</keyword>
<keyword evidence="4 8" id="KW-0479">Metal-binding</keyword>
<dbReference type="GO" id="GO:0002949">
    <property type="term" value="P:tRNA threonylcarbamoyladenosine modification"/>
    <property type="evidence" value="ECO:0007669"/>
    <property type="project" value="UniProtKB-UniRule"/>
</dbReference>
<evidence type="ECO:0000256" key="2">
    <source>
        <dbReference type="ARBA" id="ARBA00022679"/>
    </source>
</evidence>
<feature type="binding site" evidence="8">
    <location>
        <begin position="151"/>
        <end position="155"/>
    </location>
    <ligand>
        <name>substrate</name>
    </ligand>
</feature>
<dbReference type="InterPro" id="IPR017861">
    <property type="entry name" value="KAE1/TsaD"/>
</dbReference>
<evidence type="ECO:0000256" key="1">
    <source>
        <dbReference type="ARBA" id="ARBA00022490"/>
    </source>
</evidence>
<gene>
    <name evidence="8" type="primary">tsaD</name>
    <name evidence="10" type="ORF">A3H61_04240</name>
</gene>
<dbReference type="EC" id="2.3.1.234" evidence="8"/>
<dbReference type="AlphaFoldDB" id="A0A1G2ABT5"/>
<evidence type="ECO:0000313" key="10">
    <source>
        <dbReference type="EMBL" id="OGY74115.1"/>
    </source>
</evidence>
<organism evidence="10 11">
    <name type="scientific">Candidatus Jacksonbacteria bacterium RIFCSPLOWO2_02_FULL_44_20</name>
    <dbReference type="NCBI Taxonomy" id="1798460"/>
    <lineage>
        <taxon>Bacteria</taxon>
        <taxon>Candidatus Jacksoniibacteriota</taxon>
    </lineage>
</organism>
<dbReference type="PANTHER" id="PTHR11735:SF6">
    <property type="entry name" value="TRNA N6-ADENOSINE THREONYLCARBAMOYLTRANSFERASE, MITOCHONDRIAL"/>
    <property type="match status" value="1"/>
</dbReference>
<dbReference type="Gene3D" id="3.30.420.40">
    <property type="match status" value="2"/>
</dbReference>
<comment type="similarity">
    <text evidence="8">Belongs to the KAE1 / TsaD family.</text>
</comment>
<name>A0A1G2ABT5_9BACT</name>
<feature type="binding site" evidence="8">
    <location>
        <position position="323"/>
    </location>
    <ligand>
        <name>Fe cation</name>
        <dbReference type="ChEBI" id="CHEBI:24875"/>
    </ligand>
</feature>
<dbReference type="PRINTS" id="PR00789">
    <property type="entry name" value="OSIALOPTASE"/>
</dbReference>
<keyword evidence="1 8" id="KW-0963">Cytoplasm</keyword>
<feature type="binding site" evidence="8">
    <location>
        <position position="114"/>
    </location>
    <ligand>
        <name>Fe cation</name>
        <dbReference type="ChEBI" id="CHEBI:24875"/>
    </ligand>
</feature>
<dbReference type="HAMAP" id="MF_01445">
    <property type="entry name" value="TsaD"/>
    <property type="match status" value="1"/>
</dbReference>
<feature type="binding site" evidence="8">
    <location>
        <position position="118"/>
    </location>
    <ligand>
        <name>Fe cation</name>
        <dbReference type="ChEBI" id="CHEBI:24875"/>
    </ligand>
</feature>
<dbReference type="Pfam" id="PF00814">
    <property type="entry name" value="TsaD"/>
    <property type="match status" value="1"/>
</dbReference>
<keyword evidence="5 8" id="KW-0408">Iron</keyword>
<keyword evidence="3 8" id="KW-0819">tRNA processing</keyword>
<feature type="binding site" evidence="8">
    <location>
        <position position="197"/>
    </location>
    <ligand>
        <name>substrate</name>
    </ligand>
</feature>
<comment type="cofactor">
    <cofactor evidence="8">
        <name>Fe(2+)</name>
        <dbReference type="ChEBI" id="CHEBI:29033"/>
    </cofactor>
    <text evidence="8">Binds 1 Fe(2+) ion per subunit.</text>
</comment>
<feature type="domain" description="Gcp-like" evidence="9">
    <location>
        <begin position="27"/>
        <end position="329"/>
    </location>
</feature>
<evidence type="ECO:0000259" key="9">
    <source>
        <dbReference type="Pfam" id="PF00814"/>
    </source>
</evidence>
<dbReference type="FunFam" id="3.30.420.40:FF:000040">
    <property type="entry name" value="tRNA N6-adenosine threonylcarbamoyltransferase"/>
    <property type="match status" value="1"/>
</dbReference>
<reference evidence="10 11" key="1">
    <citation type="journal article" date="2016" name="Nat. Commun.">
        <title>Thousands of microbial genomes shed light on interconnected biogeochemical processes in an aquifer system.</title>
        <authorList>
            <person name="Anantharaman K."/>
            <person name="Brown C.T."/>
            <person name="Hug L.A."/>
            <person name="Sharon I."/>
            <person name="Castelle C.J."/>
            <person name="Probst A.J."/>
            <person name="Thomas B.C."/>
            <person name="Singh A."/>
            <person name="Wilkins M.J."/>
            <person name="Karaoz U."/>
            <person name="Brodie E.L."/>
            <person name="Williams K.H."/>
            <person name="Hubbard S.S."/>
            <person name="Banfield J.F."/>
        </authorList>
    </citation>
    <scope>NUCLEOTIDE SEQUENCE [LARGE SCALE GENOMIC DNA]</scope>
</reference>
<dbReference type="FunFam" id="3.30.420.40:FF:000012">
    <property type="entry name" value="tRNA N6-adenosine threonylcarbamoyltransferase"/>
    <property type="match status" value="1"/>
</dbReference>
<protein>
    <recommendedName>
        <fullName evidence="8">tRNA N6-adenosine threonylcarbamoyltransferase</fullName>
        <ecNumber evidence="8">2.3.1.234</ecNumber>
    </recommendedName>
    <alternativeName>
        <fullName evidence="8">N6-L-threonylcarbamoyladenine synthase</fullName>
        <shortName evidence="8">t(6)A synthase</shortName>
    </alternativeName>
    <alternativeName>
        <fullName evidence="8">t(6)A37 threonylcarbamoyladenosine biosynthesis protein TsaD</fullName>
    </alternativeName>
    <alternativeName>
        <fullName evidence="8">tRNA threonylcarbamoyladenosine biosynthesis protein TsaD</fullName>
    </alternativeName>
</protein>
<dbReference type="GO" id="GO:0061711">
    <property type="term" value="F:tRNA N(6)-L-threonylcarbamoyladenine synthase activity"/>
    <property type="evidence" value="ECO:0007669"/>
    <property type="project" value="UniProtKB-EC"/>
</dbReference>
<dbReference type="EMBL" id="MHJU01000003">
    <property type="protein sequence ID" value="OGY74115.1"/>
    <property type="molecule type" value="Genomic_DNA"/>
</dbReference>
<dbReference type="NCBIfam" id="TIGR03723">
    <property type="entry name" value="T6A_TsaD_YgjD"/>
    <property type="match status" value="1"/>
</dbReference>
<proteinExistence type="inferred from homology"/>
<dbReference type="GO" id="GO:0005506">
    <property type="term" value="F:iron ion binding"/>
    <property type="evidence" value="ECO:0007669"/>
    <property type="project" value="UniProtKB-UniRule"/>
</dbReference>
<feature type="binding site" evidence="8">
    <location>
        <position position="184"/>
    </location>
    <ligand>
        <name>substrate</name>
    </ligand>
</feature>
<comment type="function">
    <text evidence="8">Required for the formation of a threonylcarbamoyl group on adenosine at position 37 (t(6)A37) in tRNAs that read codons beginning with adenine. Is involved in the transfer of the threonylcarbamoyl moiety of threonylcarbamoyl-AMP (TC-AMP) to the N6 group of A37, together with TsaE and TsaB. TsaD likely plays a direct catalytic role in this reaction.</text>
</comment>
<dbReference type="InterPro" id="IPR043129">
    <property type="entry name" value="ATPase_NBD"/>
</dbReference>
<evidence type="ECO:0000256" key="3">
    <source>
        <dbReference type="ARBA" id="ARBA00022694"/>
    </source>
</evidence>
<evidence type="ECO:0000256" key="5">
    <source>
        <dbReference type="ARBA" id="ARBA00023004"/>
    </source>
</evidence>
<dbReference type="InterPro" id="IPR022450">
    <property type="entry name" value="TsaD"/>
</dbReference>
<dbReference type="SUPFAM" id="SSF53067">
    <property type="entry name" value="Actin-like ATPase domain"/>
    <property type="match status" value="2"/>
</dbReference>
<evidence type="ECO:0000256" key="7">
    <source>
        <dbReference type="ARBA" id="ARBA00048117"/>
    </source>
</evidence>
<evidence type="ECO:0000256" key="4">
    <source>
        <dbReference type="ARBA" id="ARBA00022723"/>
    </source>
</evidence>
<comment type="catalytic activity">
    <reaction evidence="7 8">
        <text>L-threonylcarbamoyladenylate + adenosine(37) in tRNA = N(6)-L-threonylcarbamoyladenosine(37) in tRNA + AMP + H(+)</text>
        <dbReference type="Rhea" id="RHEA:37059"/>
        <dbReference type="Rhea" id="RHEA-COMP:10162"/>
        <dbReference type="Rhea" id="RHEA-COMP:10163"/>
        <dbReference type="ChEBI" id="CHEBI:15378"/>
        <dbReference type="ChEBI" id="CHEBI:73682"/>
        <dbReference type="ChEBI" id="CHEBI:74411"/>
        <dbReference type="ChEBI" id="CHEBI:74418"/>
        <dbReference type="ChEBI" id="CHEBI:456215"/>
        <dbReference type="EC" id="2.3.1.234"/>
    </reaction>
</comment>
<dbReference type="PANTHER" id="PTHR11735">
    <property type="entry name" value="TRNA N6-ADENOSINE THREONYLCARBAMOYLTRANSFERASE"/>
    <property type="match status" value="1"/>
</dbReference>
<accession>A0A1G2ABT5</accession>
<comment type="caution">
    <text evidence="8">Lacks conserved residue(s) required for the propagation of feature annotation.</text>
</comment>
<feature type="binding site" evidence="8">
    <location>
        <position position="295"/>
    </location>
    <ligand>
        <name>substrate</name>
    </ligand>
</feature>
<evidence type="ECO:0000256" key="8">
    <source>
        <dbReference type="HAMAP-Rule" id="MF_01445"/>
    </source>
</evidence>
<dbReference type="InterPro" id="IPR000905">
    <property type="entry name" value="Gcp-like_dom"/>
</dbReference>
<dbReference type="Proteomes" id="UP000178315">
    <property type="component" value="Unassembled WGS sequence"/>
</dbReference>
<keyword evidence="6 8" id="KW-0012">Acyltransferase</keyword>
<dbReference type="CDD" id="cd24133">
    <property type="entry name" value="ASKHA_NBD_TsaD_bac"/>
    <property type="match status" value="1"/>
</dbReference>
<dbReference type="NCBIfam" id="TIGR00329">
    <property type="entry name" value="gcp_kae1"/>
    <property type="match status" value="1"/>
</dbReference>
<dbReference type="GO" id="GO:0005737">
    <property type="term" value="C:cytoplasm"/>
    <property type="evidence" value="ECO:0007669"/>
    <property type="project" value="UniProtKB-SubCell"/>
</dbReference>
<sequence>MRILAIETSCDETSAAVCEGDGDSVRILSNVVGSQVATHERYGGVVPELAARRHAEMIIPAIKEALARAQEGYARVDAIAVTYGPGLMVSLTVGVETAKAFSYASGLPIIGVNHIEGHIYSVLAGGVVSYGKNAESELTARFFSAPALALIVSGGHTELVKIERYGSYEYIGRTRDDAAGEAFDKVAKMLGLQYPGGPAISKLAVNGRRDAYDIPRPMMDSDDFQFSFAGLKTHVLYSVEKLKKEYGEDGFRALIPDIAASSEEAICEVLIAKTARAALANGISSIIVTGGVSANSRLRELFREAAFAYDFTVYFPQLSLTGDNAGMIGIAGYLKARYTGKYDDAFTLRANPDLRF</sequence>
<evidence type="ECO:0000313" key="11">
    <source>
        <dbReference type="Proteomes" id="UP000178315"/>
    </source>
</evidence>
<evidence type="ECO:0000256" key="6">
    <source>
        <dbReference type="ARBA" id="ARBA00023315"/>
    </source>
</evidence>
<comment type="caution">
    <text evidence="10">The sequence shown here is derived from an EMBL/GenBank/DDBJ whole genome shotgun (WGS) entry which is preliminary data.</text>
</comment>